<dbReference type="Proteomes" id="UP000257479">
    <property type="component" value="Unassembled WGS sequence"/>
</dbReference>
<dbReference type="SUPFAM" id="SSF52402">
    <property type="entry name" value="Adenine nucleotide alpha hydrolases-like"/>
    <property type="match status" value="1"/>
</dbReference>
<evidence type="ECO:0000259" key="7">
    <source>
        <dbReference type="SMART" id="SM00893"/>
    </source>
</evidence>
<comment type="subunit">
    <text evidence="3">Heterodimer of an alpha and a beta subunit.</text>
</comment>
<comment type="caution">
    <text evidence="8">The sequence shown here is derived from an EMBL/GenBank/DDBJ whole genome shotgun (WGS) entry which is preliminary data.</text>
</comment>
<dbReference type="AlphaFoldDB" id="A0A3C1KG07"/>
<gene>
    <name evidence="8" type="ORF">DCP95_13810</name>
</gene>
<dbReference type="SMART" id="SM00893">
    <property type="entry name" value="ETF"/>
    <property type="match status" value="1"/>
</dbReference>
<organism evidence="8 9">
    <name type="scientific">Microbacterium ginsengisoli</name>
    <dbReference type="NCBI Taxonomy" id="400772"/>
    <lineage>
        <taxon>Bacteria</taxon>
        <taxon>Bacillati</taxon>
        <taxon>Actinomycetota</taxon>
        <taxon>Actinomycetes</taxon>
        <taxon>Micrococcales</taxon>
        <taxon>Microbacteriaceae</taxon>
        <taxon>Microbacterium</taxon>
    </lineage>
</organism>
<comment type="similarity">
    <text evidence="2">Belongs to the ETF beta-subunit/FixA family.</text>
</comment>
<feature type="domain" description="Electron transfer flavoprotein alpha/beta-subunit N-terminal" evidence="7">
    <location>
        <begin position="3"/>
        <end position="153"/>
    </location>
</feature>
<evidence type="ECO:0000256" key="6">
    <source>
        <dbReference type="ARBA" id="ARBA00025649"/>
    </source>
</evidence>
<evidence type="ECO:0000256" key="5">
    <source>
        <dbReference type="ARBA" id="ARBA00022982"/>
    </source>
</evidence>
<dbReference type="InterPro" id="IPR012255">
    <property type="entry name" value="ETF_b"/>
</dbReference>
<keyword evidence="4" id="KW-0813">Transport</keyword>
<evidence type="ECO:0000256" key="3">
    <source>
        <dbReference type="ARBA" id="ARBA00011355"/>
    </source>
</evidence>
<name>A0A3C1KG07_9MICO</name>
<dbReference type="Gene3D" id="3.40.50.620">
    <property type="entry name" value="HUPs"/>
    <property type="match status" value="1"/>
</dbReference>
<dbReference type="PANTHER" id="PTHR21294:SF8">
    <property type="entry name" value="ELECTRON TRANSFER FLAVOPROTEIN SUBUNIT BETA"/>
    <property type="match status" value="1"/>
</dbReference>
<evidence type="ECO:0000313" key="9">
    <source>
        <dbReference type="Proteomes" id="UP000257479"/>
    </source>
</evidence>
<dbReference type="EMBL" id="DMNG01000244">
    <property type="protein sequence ID" value="HAN25620.1"/>
    <property type="molecule type" value="Genomic_DNA"/>
</dbReference>
<keyword evidence="5" id="KW-0249">Electron transport</keyword>
<evidence type="ECO:0000256" key="4">
    <source>
        <dbReference type="ARBA" id="ARBA00022448"/>
    </source>
</evidence>
<comment type="cofactor">
    <cofactor evidence="1">
        <name>FAD</name>
        <dbReference type="ChEBI" id="CHEBI:57692"/>
    </cofactor>
</comment>
<proteinExistence type="inferred from homology"/>
<evidence type="ECO:0000256" key="1">
    <source>
        <dbReference type="ARBA" id="ARBA00001974"/>
    </source>
</evidence>
<dbReference type="InterPro" id="IPR014729">
    <property type="entry name" value="Rossmann-like_a/b/a_fold"/>
</dbReference>
<reference evidence="8 9" key="1">
    <citation type="journal article" date="2018" name="Nat. Biotechnol.">
        <title>A standardized bacterial taxonomy based on genome phylogeny substantially revises the tree of life.</title>
        <authorList>
            <person name="Parks D.H."/>
            <person name="Chuvochina M."/>
            <person name="Waite D.W."/>
            <person name="Rinke C."/>
            <person name="Skarshewski A."/>
            <person name="Chaumeil P.A."/>
            <person name="Hugenholtz P."/>
        </authorList>
    </citation>
    <scope>NUCLEOTIDE SEQUENCE [LARGE SCALE GENOMIC DNA]</scope>
    <source>
        <strain evidence="8">UBA9152</strain>
    </source>
</reference>
<dbReference type="PANTHER" id="PTHR21294">
    <property type="entry name" value="ELECTRON TRANSFER FLAVOPROTEIN BETA-SUBUNIT"/>
    <property type="match status" value="1"/>
</dbReference>
<dbReference type="InterPro" id="IPR014730">
    <property type="entry name" value="ETF_a/b_N"/>
</dbReference>
<dbReference type="GO" id="GO:0009055">
    <property type="term" value="F:electron transfer activity"/>
    <property type="evidence" value="ECO:0007669"/>
    <property type="project" value="InterPro"/>
</dbReference>
<evidence type="ECO:0000256" key="2">
    <source>
        <dbReference type="ARBA" id="ARBA00007557"/>
    </source>
</evidence>
<feature type="non-terminal residue" evidence="8">
    <location>
        <position position="1"/>
    </location>
</feature>
<feature type="non-terminal residue" evidence="8">
    <location>
        <position position="153"/>
    </location>
</feature>
<comment type="function">
    <text evidence="6">The electron transfer flavoprotein serves as a specific electron acceptor for other dehydrogenases. It transfers the electrons to the main respiratory chain via ETF-ubiquinone oxidoreductase (ETF dehydrogenase).</text>
</comment>
<evidence type="ECO:0000313" key="8">
    <source>
        <dbReference type="EMBL" id="HAN25620.1"/>
    </source>
</evidence>
<accession>A0A3C1KG07</accession>
<dbReference type="Pfam" id="PF01012">
    <property type="entry name" value="ETF"/>
    <property type="match status" value="1"/>
</dbReference>
<dbReference type="GO" id="GO:0005829">
    <property type="term" value="C:cytosol"/>
    <property type="evidence" value="ECO:0007669"/>
    <property type="project" value="TreeGrafter"/>
</dbReference>
<sequence>LETGLADRAASDAVIDEIGERALEVALAYADKNPGTEVVVLSVTPESATASVRKALAMGAASAVQVVDEALLGADLGLTAEVLAAAVRKAGFDLVIAGNQSTDGSGGVIASMLGELLDVPAATSLSTVEIADGVVTGERAIDGATTTVSAALP</sequence>
<protein>
    <submittedName>
        <fullName evidence="8">Electron transfer flavoprotein subunit beta</fullName>
    </submittedName>
</protein>